<feature type="compositionally biased region" description="Basic and acidic residues" evidence="1">
    <location>
        <begin position="184"/>
        <end position="193"/>
    </location>
</feature>
<feature type="compositionally biased region" description="Low complexity" evidence="1">
    <location>
        <begin position="17"/>
        <end position="37"/>
    </location>
</feature>
<dbReference type="AlphaFoldDB" id="A0A9P8CA07"/>
<evidence type="ECO:0000256" key="1">
    <source>
        <dbReference type="SAM" id="MobiDB-lite"/>
    </source>
</evidence>
<feature type="compositionally biased region" description="Polar residues" evidence="1">
    <location>
        <begin position="842"/>
        <end position="852"/>
    </location>
</feature>
<evidence type="ECO:0000313" key="4">
    <source>
        <dbReference type="Proteomes" id="UP000824998"/>
    </source>
</evidence>
<keyword evidence="2" id="KW-0812">Transmembrane</keyword>
<feature type="compositionally biased region" description="Low complexity" evidence="1">
    <location>
        <begin position="606"/>
        <end position="617"/>
    </location>
</feature>
<feature type="compositionally biased region" description="Polar residues" evidence="1">
    <location>
        <begin position="312"/>
        <end position="325"/>
    </location>
</feature>
<feature type="compositionally biased region" description="Pro residues" evidence="1">
    <location>
        <begin position="112"/>
        <end position="127"/>
    </location>
</feature>
<evidence type="ECO:0008006" key="5">
    <source>
        <dbReference type="Google" id="ProtNLM"/>
    </source>
</evidence>
<feature type="transmembrane region" description="Helical" evidence="2">
    <location>
        <begin position="992"/>
        <end position="1012"/>
    </location>
</feature>
<organism evidence="3 4">
    <name type="scientific">Amylocarpus encephaloides</name>
    <dbReference type="NCBI Taxonomy" id="45428"/>
    <lineage>
        <taxon>Eukaryota</taxon>
        <taxon>Fungi</taxon>
        <taxon>Dikarya</taxon>
        <taxon>Ascomycota</taxon>
        <taxon>Pezizomycotina</taxon>
        <taxon>Leotiomycetes</taxon>
        <taxon>Helotiales</taxon>
        <taxon>Helotiales incertae sedis</taxon>
        <taxon>Amylocarpus</taxon>
    </lineage>
</organism>
<feature type="compositionally biased region" description="Low complexity" evidence="1">
    <location>
        <begin position="756"/>
        <end position="772"/>
    </location>
</feature>
<feature type="compositionally biased region" description="Polar residues" evidence="1">
    <location>
        <begin position="55"/>
        <end position="64"/>
    </location>
</feature>
<reference evidence="3" key="1">
    <citation type="journal article" date="2021" name="IMA Fungus">
        <title>Genomic characterization of three marine fungi, including Emericellopsis atlantica sp. nov. with signatures of a generalist lifestyle and marine biomass degradation.</title>
        <authorList>
            <person name="Hagestad O.C."/>
            <person name="Hou L."/>
            <person name="Andersen J.H."/>
            <person name="Hansen E.H."/>
            <person name="Altermark B."/>
            <person name="Li C."/>
            <person name="Kuhnert E."/>
            <person name="Cox R.J."/>
            <person name="Crous P.W."/>
            <person name="Spatafora J.W."/>
            <person name="Lail K."/>
            <person name="Amirebrahimi M."/>
            <person name="Lipzen A."/>
            <person name="Pangilinan J."/>
            <person name="Andreopoulos W."/>
            <person name="Hayes R.D."/>
            <person name="Ng V."/>
            <person name="Grigoriev I.V."/>
            <person name="Jackson S.A."/>
            <person name="Sutton T.D.S."/>
            <person name="Dobson A.D.W."/>
            <person name="Rama T."/>
        </authorList>
    </citation>
    <scope>NUCLEOTIDE SEQUENCE</scope>
    <source>
        <strain evidence="3">TRa018bII</strain>
    </source>
</reference>
<feature type="region of interest" description="Disordered" evidence="1">
    <location>
        <begin position="1"/>
        <end position="260"/>
    </location>
</feature>
<accession>A0A9P8CA07</accession>
<feature type="compositionally biased region" description="Low complexity" evidence="1">
    <location>
        <begin position="102"/>
        <end position="111"/>
    </location>
</feature>
<gene>
    <name evidence="3" type="ORF">BJ875DRAFT_436619</name>
</gene>
<feature type="compositionally biased region" description="Polar residues" evidence="1">
    <location>
        <begin position="799"/>
        <end position="820"/>
    </location>
</feature>
<feature type="compositionally biased region" description="Pro residues" evidence="1">
    <location>
        <begin position="447"/>
        <end position="457"/>
    </location>
</feature>
<evidence type="ECO:0000256" key="2">
    <source>
        <dbReference type="SAM" id="Phobius"/>
    </source>
</evidence>
<feature type="region of interest" description="Disordered" evidence="1">
    <location>
        <begin position="302"/>
        <end position="344"/>
    </location>
</feature>
<feature type="compositionally biased region" description="Polar residues" evidence="1">
    <location>
        <begin position="77"/>
        <end position="90"/>
    </location>
</feature>
<dbReference type="EMBL" id="MU251359">
    <property type="protein sequence ID" value="KAG9239399.1"/>
    <property type="molecule type" value="Genomic_DNA"/>
</dbReference>
<keyword evidence="2" id="KW-1133">Transmembrane helix</keyword>
<keyword evidence="2" id="KW-0472">Membrane</keyword>
<dbReference type="Proteomes" id="UP000824998">
    <property type="component" value="Unassembled WGS sequence"/>
</dbReference>
<feature type="transmembrane region" description="Helical" evidence="2">
    <location>
        <begin position="917"/>
        <end position="940"/>
    </location>
</feature>
<feature type="region of interest" description="Disordered" evidence="1">
    <location>
        <begin position="425"/>
        <end position="564"/>
    </location>
</feature>
<keyword evidence="4" id="KW-1185">Reference proteome</keyword>
<evidence type="ECO:0000313" key="3">
    <source>
        <dbReference type="EMBL" id="KAG9239399.1"/>
    </source>
</evidence>
<feature type="compositionally biased region" description="Polar residues" evidence="1">
    <location>
        <begin position="662"/>
        <end position="679"/>
    </location>
</feature>
<feature type="region of interest" description="Disordered" evidence="1">
    <location>
        <begin position="606"/>
        <end position="725"/>
    </location>
</feature>
<proteinExistence type="predicted"/>
<feature type="region of interest" description="Disordered" evidence="1">
    <location>
        <begin position="358"/>
        <end position="410"/>
    </location>
</feature>
<feature type="region of interest" description="Disordered" evidence="1">
    <location>
        <begin position="276"/>
        <end position="295"/>
    </location>
</feature>
<feature type="compositionally biased region" description="Polar residues" evidence="1">
    <location>
        <begin position="198"/>
        <end position="221"/>
    </location>
</feature>
<comment type="caution">
    <text evidence="3">The sequence shown here is derived from an EMBL/GenBank/DDBJ whole genome shotgun (WGS) entry which is preliminary data.</text>
</comment>
<feature type="compositionally biased region" description="Low complexity" evidence="1">
    <location>
        <begin position="128"/>
        <end position="153"/>
    </location>
</feature>
<feature type="region of interest" description="Disordered" evidence="1">
    <location>
        <begin position="747"/>
        <end position="773"/>
    </location>
</feature>
<feature type="region of interest" description="Disordered" evidence="1">
    <location>
        <begin position="796"/>
        <end position="866"/>
    </location>
</feature>
<protein>
    <recommendedName>
        <fullName evidence="5">Serine-rich protein</fullName>
    </recommendedName>
</protein>
<feature type="compositionally biased region" description="Low complexity" evidence="1">
    <location>
        <begin position="392"/>
        <end position="410"/>
    </location>
</feature>
<name>A0A9P8CA07_9HELO</name>
<sequence>MSEGSPSRRPLHERSDSQGNASSNTTSSQNSLNSLSSKGVAGLQEGGGPDRTRSSQHQSQNHGTGITCDHDGESIFASKTSLASSHTGTSRAPIRLVPSTPPQLLGSRSPRSPSPSPSTSPSAPSPPALSSSPSSPNLGSSSPSPPNLGSNALAGHIYSRTPLPTHPSHILLAPAKAGPSWPPKENDKGKGKDLVSPACSTEFRTSTQAQLHPNSSGSSGLSRLPAHSTHTTPQLSGNGDSDTGSPISPIAKLKSPAKKRLHIHQDNKTFSLLQDDQEAQSADATPQSPVLGLSKTSSYDSLVSQARHAKGRSNSIESCLSSTPATPSPEGRQPIPAHPISSTSPWNYHLVGGLRKVPKTPDLTQRVTSESPLPPVPESSDRPSGASHDLSTKLSFQSTQTSTSAATSVSENSNYKVYDHTFASSSDVALPPPSTSDSNYQLIGPPSEAPSEPPSEPPSNHQLIGPSSEPSENSNYQIIGASSNASTASSVIHRPYTARSETTSENENENYQLYGDPSPAGSSVNLVPPPQQKYSHESLVVPPLKPKSKTRSNENFGYYKSRSRETLRTGSLTSITTVLSQQEASRAIVGSGNLIQLPILSEQSAGSSSWAESSSSGNHPPRSQMNEHPHQWSSQLSTVLSVSEGETGGRNSRDWASEVSGRRSSGFPSTASRSGSRHQVLSISSSLALEEARSESLDPPEPAFMRGARRHQSSGSIPFVENQDEYGDGITDMQALRSRPSRTRLSGFFSATSSDNGRTNTMRSTSSSRANSMLPTSSIPTWARLYYGSGERRYLGAPGSSTESTMGSRASSFRSGSPNTDHFPLSIYSPRRRPHEGRGQDTRPSTSGSLQINPAPLRDGDHQDPFTPRRFRTWSMSSVWSPHLRMDRRPTRLSVWDPPSVNWSADGSSFGRRNVQIVMFVIGFIFPFSWMVAAFLPLPLNPVREMRERDAEDHTSQLDSEDHVANSYNRRFGPVDEKRYENARWWRNLNRWMSLVGLLIIAAIVILVVVSIKEGWRKS</sequence>
<feature type="compositionally biased region" description="Polar residues" evidence="1">
    <location>
        <begin position="631"/>
        <end position="641"/>
    </location>
</feature>
<feature type="compositionally biased region" description="Polar residues" evidence="1">
    <location>
        <begin position="468"/>
        <end position="490"/>
    </location>
</feature>
<dbReference type="OrthoDB" id="4153178at2759"/>
<feature type="compositionally biased region" description="Polar residues" evidence="1">
    <location>
        <begin position="228"/>
        <end position="246"/>
    </location>
</feature>